<organism evidence="3 6">
    <name type="scientific">Ralstonia flatus</name>
    <dbReference type="NCBI Taxonomy" id="3058601"/>
    <lineage>
        <taxon>Bacteria</taxon>
        <taxon>Pseudomonadati</taxon>
        <taxon>Pseudomonadota</taxon>
        <taxon>Betaproteobacteria</taxon>
        <taxon>Burkholderiales</taxon>
        <taxon>Burkholderiaceae</taxon>
        <taxon>Ralstonia</taxon>
    </lineage>
</organism>
<proteinExistence type="predicted"/>
<dbReference type="NCBIfam" id="NF004829">
    <property type="entry name" value="PRK06183.1-3"/>
    <property type="match status" value="1"/>
</dbReference>
<accession>A0AAD2F4W5</accession>
<dbReference type="RefSeq" id="WP_206274649.1">
    <property type="nucleotide sequence ID" value="NZ_CAUDKO010000004.1"/>
</dbReference>
<keyword evidence="1 3" id="KW-0560">Oxidoreductase</keyword>
<dbReference type="Gene3D" id="3.50.50.60">
    <property type="entry name" value="FAD/NAD(P)-binding domain"/>
    <property type="match status" value="1"/>
</dbReference>
<name>A0AAD2F4W5_9RALS</name>
<evidence type="ECO:0000256" key="1">
    <source>
        <dbReference type="ARBA" id="ARBA00023002"/>
    </source>
</evidence>
<dbReference type="EMBL" id="CAUDLI010000004">
    <property type="protein sequence ID" value="CAJ0876640.1"/>
    <property type="molecule type" value="Genomic_DNA"/>
</dbReference>
<dbReference type="SUPFAM" id="SSF51905">
    <property type="entry name" value="FAD/NAD(P)-binding domain"/>
    <property type="match status" value="1"/>
</dbReference>
<dbReference type="GO" id="GO:0071949">
    <property type="term" value="F:FAD binding"/>
    <property type="evidence" value="ECO:0007669"/>
    <property type="project" value="InterPro"/>
</dbReference>
<dbReference type="GO" id="GO:0019622">
    <property type="term" value="P:3-(3-hydroxy)phenylpropionate catabolic process"/>
    <property type="evidence" value="ECO:0007669"/>
    <property type="project" value="TreeGrafter"/>
</dbReference>
<dbReference type="EC" id="1.14.13.127" evidence="3"/>
<evidence type="ECO:0000313" key="3">
    <source>
        <dbReference type="EMBL" id="CAJ0870421.1"/>
    </source>
</evidence>
<dbReference type="GO" id="GO:0008688">
    <property type="term" value="F:3-(3-hydroxyphenyl)propionate hydroxylase activity"/>
    <property type="evidence" value="ECO:0007669"/>
    <property type="project" value="UniProtKB-EC"/>
</dbReference>
<dbReference type="Gene3D" id="3.30.70.2450">
    <property type="match status" value="1"/>
</dbReference>
<evidence type="ECO:0000259" key="2">
    <source>
        <dbReference type="Pfam" id="PF01494"/>
    </source>
</evidence>
<dbReference type="Proteomes" id="UP001189792">
    <property type="component" value="Unassembled WGS sequence"/>
</dbReference>
<evidence type="ECO:0000313" key="4">
    <source>
        <dbReference type="EMBL" id="CAJ0876640.1"/>
    </source>
</evidence>
<dbReference type="InterPro" id="IPR002938">
    <property type="entry name" value="FAD-bd"/>
</dbReference>
<feature type="domain" description="FAD-binding" evidence="2">
    <location>
        <begin position="28"/>
        <end position="362"/>
    </location>
</feature>
<protein>
    <submittedName>
        <fullName evidence="3">3-(3-hydroxy-phenyl)propionate/3-hydroxycinnamic acid hydroxylase</fullName>
        <ecNumber evidence="3">1.14.13.127</ecNumber>
    </submittedName>
</protein>
<sequence length="567" mass="61700">METNAHARASSRATDGARLQAAGTLPSEVDVLVVGLGPVGAMLAHLLARHGVSVMAIDKAPDIYMAPRAIALDNEALRILQQAGIGQGDFETVAIPHVRMHSPWLGEFGRVNTLGSLDGHPKLVTFYQPDLERCLRARLATHSDVHVALGTTLLSLTNLPDGVLASLDVGSGQVRRVRARYLVGADGASSLVRHLIGQEFRGTTYAEDWLIVDARHVPRPIDHVEFLCDHRRPTPHMVAPGARERWEFMLQPGERREEMESDGRIRDLLAPWTDVENITIERKAVYRFHARTVDRFSVGRVFLVGDAAHITPPFVGQGLVAGLRDAANLSWKLAWVLQGRADARILDTYDEERRPHAKAMINLARFMGKLVMPRSAPIALLTHGLMRLTRLVPGLRSQFEELRIKPKNAFKTGLFVKGCSSTKLMRGGVIPQGWVRNAEGHTCLSDEVFGHGYTLVGFGCDARAALEPATAAAFERLGGTFVRIAHRGQPLHREVPGVWEDLNGTFLPDAVPVGWAAVVRPDRTVAHDGPAAEADRLVCESLALLGDQPAPMPAADTAAAVAAVQSA</sequence>
<dbReference type="Proteomes" id="UP001190491">
    <property type="component" value="Unassembled WGS sequence"/>
</dbReference>
<dbReference type="InterPro" id="IPR050631">
    <property type="entry name" value="PheA/TfdB_FAD_monoxygenase"/>
</dbReference>
<gene>
    <name evidence="3" type="primary">mhpA_2</name>
    <name evidence="4" type="synonym">mhpA_1</name>
    <name evidence="4" type="ORF">R77564_02230</name>
    <name evidence="3" type="ORF">R77567_02384</name>
</gene>
<dbReference type="AlphaFoldDB" id="A0AAD2F4W5"/>
<dbReference type="PANTHER" id="PTHR43476:SF3">
    <property type="entry name" value="FAD-BINDING MONOOXYGENASE"/>
    <property type="match status" value="1"/>
</dbReference>
<dbReference type="Pfam" id="PF01494">
    <property type="entry name" value="FAD_binding_3"/>
    <property type="match status" value="1"/>
</dbReference>
<evidence type="ECO:0000313" key="6">
    <source>
        <dbReference type="Proteomes" id="UP001190491"/>
    </source>
</evidence>
<comment type="caution">
    <text evidence="3">The sequence shown here is derived from an EMBL/GenBank/DDBJ whole genome shotgun (WGS) entry which is preliminary data.</text>
</comment>
<dbReference type="InterPro" id="IPR036188">
    <property type="entry name" value="FAD/NAD-bd_sf"/>
</dbReference>
<reference evidence="3 5" key="1">
    <citation type="submission" date="2023-07" db="EMBL/GenBank/DDBJ databases">
        <authorList>
            <person name="Peeters C."/>
        </authorList>
    </citation>
    <scope>NUCLEOTIDE SEQUENCE</scope>
    <source>
        <strain evidence="4 5">LMG 32965</strain>
        <strain evidence="3">R-77567</strain>
    </source>
</reference>
<dbReference type="EMBL" id="CAUDKO010000004">
    <property type="protein sequence ID" value="CAJ0870421.1"/>
    <property type="molecule type" value="Genomic_DNA"/>
</dbReference>
<dbReference type="PRINTS" id="PR00420">
    <property type="entry name" value="RNGMNOXGNASE"/>
</dbReference>
<dbReference type="PANTHER" id="PTHR43476">
    <property type="entry name" value="3-(3-HYDROXY-PHENYL)PROPIONATE/3-HYDROXYCINNAMIC ACID HYDROXYLASE"/>
    <property type="match status" value="1"/>
</dbReference>
<keyword evidence="5" id="KW-1185">Reference proteome</keyword>
<evidence type="ECO:0000313" key="5">
    <source>
        <dbReference type="Proteomes" id="UP001189792"/>
    </source>
</evidence>